<sequence length="315" mass="34441">MFLLPVYPYADYLILALLACGAVALDHCLGEPRRWHPLVGFGRIASALSRWLNPANAQLKPAQRLTGVLAWLVAVLPLTYAAWLLAQMRFGWLLHAYLLYFALGHKSLRLHALAVHAALQNNNIAQARLAASYIVSRDPDAIEPVSATLESVLENGNDGVFAALFWFLVAGGPGALLYRLANTLDAMWGYRTSQYYYFGWAAARLDDVLNYIPARLTALTYALLGNTRKALHAWRTQANLWDSPNAGPVMSAGAGALDVALGGRARYHGVWHERPPLGSDIAPTIEDIPRALRLVSAGLYAWLVIAMLIGVVAYA</sequence>
<evidence type="ECO:0000256" key="1">
    <source>
        <dbReference type="ARBA" id="ARBA00004651"/>
    </source>
</evidence>
<evidence type="ECO:0000313" key="11">
    <source>
        <dbReference type="Proteomes" id="UP001597128"/>
    </source>
</evidence>
<dbReference type="HAMAP" id="MF_00024">
    <property type="entry name" value="CobD_CbiB"/>
    <property type="match status" value="1"/>
</dbReference>
<dbReference type="InterPro" id="IPR004485">
    <property type="entry name" value="Cobalamin_biosynth_CobD/CbiB"/>
</dbReference>
<organism evidence="10 11">
    <name type="scientific">Methylophilus luteus</name>
    <dbReference type="NCBI Taxonomy" id="640108"/>
    <lineage>
        <taxon>Bacteria</taxon>
        <taxon>Pseudomonadati</taxon>
        <taxon>Pseudomonadota</taxon>
        <taxon>Betaproteobacteria</taxon>
        <taxon>Nitrosomonadales</taxon>
        <taxon>Methylophilaceae</taxon>
        <taxon>Methylophilus</taxon>
    </lineage>
</organism>
<feature type="transmembrane region" description="Helical" evidence="9">
    <location>
        <begin position="6"/>
        <end position="25"/>
    </location>
</feature>
<evidence type="ECO:0000256" key="2">
    <source>
        <dbReference type="ARBA" id="ARBA00004953"/>
    </source>
</evidence>
<evidence type="ECO:0000256" key="3">
    <source>
        <dbReference type="ARBA" id="ARBA00006263"/>
    </source>
</evidence>
<protein>
    <recommendedName>
        <fullName evidence="9">Cobalamin biosynthesis protein CobD</fullName>
    </recommendedName>
</protein>
<reference evidence="11" key="1">
    <citation type="journal article" date="2019" name="Int. J. Syst. Evol. Microbiol.">
        <title>The Global Catalogue of Microorganisms (GCM) 10K type strain sequencing project: providing services to taxonomists for standard genome sequencing and annotation.</title>
        <authorList>
            <consortium name="The Broad Institute Genomics Platform"/>
            <consortium name="The Broad Institute Genome Sequencing Center for Infectious Disease"/>
            <person name="Wu L."/>
            <person name="Ma J."/>
        </authorList>
    </citation>
    <scope>NUCLEOTIDE SEQUENCE [LARGE SCALE GENOMIC DNA]</scope>
    <source>
        <strain evidence="11">CCUG 58412</strain>
    </source>
</reference>
<evidence type="ECO:0000313" key="10">
    <source>
        <dbReference type="EMBL" id="MFD0913749.1"/>
    </source>
</evidence>
<keyword evidence="6 9" id="KW-0812">Transmembrane</keyword>
<dbReference type="Proteomes" id="UP001597128">
    <property type="component" value="Unassembled WGS sequence"/>
</dbReference>
<feature type="transmembrane region" description="Helical" evidence="9">
    <location>
        <begin position="68"/>
        <end position="86"/>
    </location>
</feature>
<gene>
    <name evidence="10" type="primary">cbiB</name>
    <name evidence="9" type="synonym">cobD</name>
    <name evidence="10" type="ORF">ACFQ1Z_09355</name>
</gene>
<keyword evidence="8 9" id="KW-0472">Membrane</keyword>
<feature type="transmembrane region" description="Helical" evidence="9">
    <location>
        <begin position="294"/>
        <end position="314"/>
    </location>
</feature>
<dbReference type="NCBIfam" id="TIGR00380">
    <property type="entry name" value="cobal_cbiB"/>
    <property type="match status" value="1"/>
</dbReference>
<dbReference type="PANTHER" id="PTHR34308:SF1">
    <property type="entry name" value="COBALAMIN BIOSYNTHESIS PROTEIN CBIB"/>
    <property type="match status" value="1"/>
</dbReference>
<comment type="similarity">
    <text evidence="3 9">Belongs to the CobD/CbiB family.</text>
</comment>
<comment type="function">
    <text evidence="9">Converts cobyric acid to cobinamide by the addition of aminopropanol on the F carboxylic group.</text>
</comment>
<keyword evidence="4 9" id="KW-1003">Cell membrane</keyword>
<dbReference type="Pfam" id="PF03186">
    <property type="entry name" value="CobD_Cbib"/>
    <property type="match status" value="1"/>
</dbReference>
<comment type="caution">
    <text evidence="9">Lacks conserved residue(s) required for the propagation of feature annotation.</text>
</comment>
<dbReference type="PANTHER" id="PTHR34308">
    <property type="entry name" value="COBALAMIN BIOSYNTHESIS PROTEIN CBIB"/>
    <property type="match status" value="1"/>
</dbReference>
<dbReference type="EMBL" id="JBHTKB010000001">
    <property type="protein sequence ID" value="MFD0913749.1"/>
    <property type="molecule type" value="Genomic_DNA"/>
</dbReference>
<comment type="subcellular location">
    <subcellularLocation>
        <location evidence="1 9">Cell membrane</location>
        <topology evidence="1 9">Multi-pass membrane protein</topology>
    </subcellularLocation>
</comment>
<evidence type="ECO:0000256" key="9">
    <source>
        <dbReference type="HAMAP-Rule" id="MF_00024"/>
    </source>
</evidence>
<proteinExistence type="inferred from homology"/>
<keyword evidence="11" id="KW-1185">Reference proteome</keyword>
<keyword evidence="7 9" id="KW-1133">Transmembrane helix</keyword>
<accession>A0ABW3F5M7</accession>
<dbReference type="RefSeq" id="WP_379057117.1">
    <property type="nucleotide sequence ID" value="NZ_JBHTKB010000001.1"/>
</dbReference>
<feature type="transmembrane region" description="Helical" evidence="9">
    <location>
        <begin position="160"/>
        <end position="181"/>
    </location>
</feature>
<evidence type="ECO:0000256" key="7">
    <source>
        <dbReference type="ARBA" id="ARBA00022989"/>
    </source>
</evidence>
<evidence type="ECO:0000256" key="8">
    <source>
        <dbReference type="ARBA" id="ARBA00023136"/>
    </source>
</evidence>
<comment type="caution">
    <text evidence="10">The sequence shown here is derived from an EMBL/GenBank/DDBJ whole genome shotgun (WGS) entry which is preliminary data.</text>
</comment>
<evidence type="ECO:0000256" key="5">
    <source>
        <dbReference type="ARBA" id="ARBA00022573"/>
    </source>
</evidence>
<comment type="pathway">
    <text evidence="2 9">Cofactor biosynthesis; adenosylcobalamin biosynthesis.</text>
</comment>
<evidence type="ECO:0000256" key="4">
    <source>
        <dbReference type="ARBA" id="ARBA00022475"/>
    </source>
</evidence>
<keyword evidence="5 9" id="KW-0169">Cobalamin biosynthesis</keyword>
<evidence type="ECO:0000256" key="6">
    <source>
        <dbReference type="ARBA" id="ARBA00022692"/>
    </source>
</evidence>
<name>A0ABW3F5M7_9PROT</name>